<evidence type="ECO:0000313" key="2">
    <source>
        <dbReference type="EMBL" id="KAH7969010.1"/>
    </source>
</evidence>
<feature type="region of interest" description="Disordered" evidence="1">
    <location>
        <begin position="1"/>
        <end position="21"/>
    </location>
</feature>
<name>A0A9D4Q704_RHISA</name>
<proteinExistence type="predicted"/>
<reference evidence="2" key="2">
    <citation type="submission" date="2021-09" db="EMBL/GenBank/DDBJ databases">
        <authorList>
            <person name="Jia N."/>
            <person name="Wang J."/>
            <person name="Shi W."/>
            <person name="Du L."/>
            <person name="Sun Y."/>
            <person name="Zhan W."/>
            <person name="Jiang J."/>
            <person name="Wang Q."/>
            <person name="Zhang B."/>
            <person name="Ji P."/>
            <person name="Sakyi L.B."/>
            <person name="Cui X."/>
            <person name="Yuan T."/>
            <person name="Jiang B."/>
            <person name="Yang W."/>
            <person name="Lam T.T.-Y."/>
            <person name="Chang Q."/>
            <person name="Ding S."/>
            <person name="Wang X."/>
            <person name="Zhu J."/>
            <person name="Ruan X."/>
            <person name="Zhao L."/>
            <person name="Wei J."/>
            <person name="Que T."/>
            <person name="Du C."/>
            <person name="Cheng J."/>
            <person name="Dai P."/>
            <person name="Han X."/>
            <person name="Huang E."/>
            <person name="Gao Y."/>
            <person name="Liu J."/>
            <person name="Shao H."/>
            <person name="Ye R."/>
            <person name="Li L."/>
            <person name="Wei W."/>
            <person name="Wang X."/>
            <person name="Wang C."/>
            <person name="Huo Q."/>
            <person name="Li W."/>
            <person name="Guo W."/>
            <person name="Chen H."/>
            <person name="Chen S."/>
            <person name="Zhou L."/>
            <person name="Zhou L."/>
            <person name="Ni X."/>
            <person name="Tian J."/>
            <person name="Zhou Y."/>
            <person name="Sheng Y."/>
            <person name="Liu T."/>
            <person name="Pan Y."/>
            <person name="Xia L."/>
            <person name="Li J."/>
            <person name="Zhao F."/>
            <person name="Cao W."/>
        </authorList>
    </citation>
    <scope>NUCLEOTIDE SEQUENCE</scope>
    <source>
        <strain evidence="2">Rsan-2018</strain>
        <tissue evidence="2">Larvae</tissue>
    </source>
</reference>
<sequence>MPVRHPHLSGGWQSETDGVCSHPAPLRVVSDGEGLTTGCKMLCAPARPTTRAVENEVVVPAAEKLEKDQSQHVV</sequence>
<protein>
    <submittedName>
        <fullName evidence="2">Uncharacterized protein</fullName>
    </submittedName>
</protein>
<dbReference type="EMBL" id="JABSTV010001248">
    <property type="protein sequence ID" value="KAH7969010.1"/>
    <property type="molecule type" value="Genomic_DNA"/>
</dbReference>
<keyword evidence="3" id="KW-1185">Reference proteome</keyword>
<organism evidence="2 3">
    <name type="scientific">Rhipicephalus sanguineus</name>
    <name type="common">Brown dog tick</name>
    <name type="synonym">Ixodes sanguineus</name>
    <dbReference type="NCBI Taxonomy" id="34632"/>
    <lineage>
        <taxon>Eukaryota</taxon>
        <taxon>Metazoa</taxon>
        <taxon>Ecdysozoa</taxon>
        <taxon>Arthropoda</taxon>
        <taxon>Chelicerata</taxon>
        <taxon>Arachnida</taxon>
        <taxon>Acari</taxon>
        <taxon>Parasitiformes</taxon>
        <taxon>Ixodida</taxon>
        <taxon>Ixodoidea</taxon>
        <taxon>Ixodidae</taxon>
        <taxon>Rhipicephalinae</taxon>
        <taxon>Rhipicephalus</taxon>
        <taxon>Rhipicephalus</taxon>
    </lineage>
</organism>
<evidence type="ECO:0000256" key="1">
    <source>
        <dbReference type="SAM" id="MobiDB-lite"/>
    </source>
</evidence>
<reference evidence="2" key="1">
    <citation type="journal article" date="2020" name="Cell">
        <title>Large-Scale Comparative Analyses of Tick Genomes Elucidate Their Genetic Diversity and Vector Capacities.</title>
        <authorList>
            <consortium name="Tick Genome and Microbiome Consortium (TIGMIC)"/>
            <person name="Jia N."/>
            <person name="Wang J."/>
            <person name="Shi W."/>
            <person name="Du L."/>
            <person name="Sun Y."/>
            <person name="Zhan W."/>
            <person name="Jiang J.F."/>
            <person name="Wang Q."/>
            <person name="Zhang B."/>
            <person name="Ji P."/>
            <person name="Bell-Sakyi L."/>
            <person name="Cui X.M."/>
            <person name="Yuan T.T."/>
            <person name="Jiang B.G."/>
            <person name="Yang W.F."/>
            <person name="Lam T.T."/>
            <person name="Chang Q.C."/>
            <person name="Ding S.J."/>
            <person name="Wang X.J."/>
            <person name="Zhu J.G."/>
            <person name="Ruan X.D."/>
            <person name="Zhao L."/>
            <person name="Wei J.T."/>
            <person name="Ye R.Z."/>
            <person name="Que T.C."/>
            <person name="Du C.H."/>
            <person name="Zhou Y.H."/>
            <person name="Cheng J.X."/>
            <person name="Dai P.F."/>
            <person name="Guo W.B."/>
            <person name="Han X.H."/>
            <person name="Huang E.J."/>
            <person name="Li L.F."/>
            <person name="Wei W."/>
            <person name="Gao Y.C."/>
            <person name="Liu J.Z."/>
            <person name="Shao H.Z."/>
            <person name="Wang X."/>
            <person name="Wang C.C."/>
            <person name="Yang T.C."/>
            <person name="Huo Q.B."/>
            <person name="Li W."/>
            <person name="Chen H.Y."/>
            <person name="Chen S.E."/>
            <person name="Zhou L.G."/>
            <person name="Ni X.B."/>
            <person name="Tian J.H."/>
            <person name="Sheng Y."/>
            <person name="Liu T."/>
            <person name="Pan Y.S."/>
            <person name="Xia L.Y."/>
            <person name="Li J."/>
            <person name="Zhao F."/>
            <person name="Cao W.C."/>
        </authorList>
    </citation>
    <scope>NUCLEOTIDE SEQUENCE</scope>
    <source>
        <strain evidence="2">Rsan-2018</strain>
    </source>
</reference>
<dbReference type="Proteomes" id="UP000821837">
    <property type="component" value="Unassembled WGS sequence"/>
</dbReference>
<gene>
    <name evidence="2" type="ORF">HPB52_013608</name>
</gene>
<dbReference type="AlphaFoldDB" id="A0A9D4Q704"/>
<accession>A0A9D4Q704</accession>
<comment type="caution">
    <text evidence="2">The sequence shown here is derived from an EMBL/GenBank/DDBJ whole genome shotgun (WGS) entry which is preliminary data.</text>
</comment>
<evidence type="ECO:0000313" key="3">
    <source>
        <dbReference type="Proteomes" id="UP000821837"/>
    </source>
</evidence>